<feature type="domain" description="DeoR-like transcriptional repressor C-terminal sensor" evidence="1">
    <location>
        <begin position="41"/>
        <end position="208"/>
    </location>
</feature>
<gene>
    <name evidence="2" type="ORF">Enr10x_07740</name>
</gene>
<evidence type="ECO:0000313" key="3">
    <source>
        <dbReference type="Proteomes" id="UP000315647"/>
    </source>
</evidence>
<dbReference type="SUPFAM" id="SSF100950">
    <property type="entry name" value="NagB/RpiA/CoA transferase-like"/>
    <property type="match status" value="1"/>
</dbReference>
<accession>A0A517Q1G4</accession>
<organism evidence="2 3">
    <name type="scientific">Gimesia panareensis</name>
    <dbReference type="NCBI Taxonomy" id="2527978"/>
    <lineage>
        <taxon>Bacteria</taxon>
        <taxon>Pseudomonadati</taxon>
        <taxon>Planctomycetota</taxon>
        <taxon>Planctomycetia</taxon>
        <taxon>Planctomycetales</taxon>
        <taxon>Planctomycetaceae</taxon>
        <taxon>Gimesia</taxon>
    </lineage>
</organism>
<protein>
    <submittedName>
        <fullName evidence="2">Bacterial regulatory protein</fullName>
    </submittedName>
</protein>
<dbReference type="SMART" id="SM01134">
    <property type="entry name" value="DeoRC"/>
    <property type="match status" value="1"/>
</dbReference>
<name>A0A517Q1G4_9PLAN</name>
<dbReference type="AlphaFoldDB" id="A0A517Q1G4"/>
<dbReference type="InterPro" id="IPR037171">
    <property type="entry name" value="NagB/RpiA_transferase-like"/>
</dbReference>
<dbReference type="EMBL" id="CP037421">
    <property type="protein sequence ID" value="QDT25478.1"/>
    <property type="molecule type" value="Genomic_DNA"/>
</dbReference>
<dbReference type="InterPro" id="IPR014036">
    <property type="entry name" value="DeoR-like_C"/>
</dbReference>
<dbReference type="Pfam" id="PF00455">
    <property type="entry name" value="DeoRC"/>
    <property type="match status" value="1"/>
</dbReference>
<keyword evidence="3" id="KW-1185">Reference proteome</keyword>
<sequence>MDNNHESNEVTANNEHEVVEYRAEEKKSVWQFALRQERFESEEKEFISSRVVKDAGLRDGEGVVLDAGSSCMAVWQQLKESIKRSSTLLDVYTNSFQILRDWEVSSRQSPSISATDVHILGTKLDSAHQAFFGDIAENLLKPANFEPSVIVLGTSGIRFDPNEGLLFGYHAGIQERAFKQLLMQVKTKKRFILASASKVGFTGAHRFDVLSLQDLDLSAPLILVSTHPKQEEDDDIKRRFDESFRMAKTPKMKDLFLRNRGTDCTVDFQWILLDPVSGQEVDRIRITNRENQAVGFSAHNDDSKNVAGIKTQSSY</sequence>
<dbReference type="Proteomes" id="UP000315647">
    <property type="component" value="Chromosome"/>
</dbReference>
<proteinExistence type="predicted"/>
<evidence type="ECO:0000313" key="2">
    <source>
        <dbReference type="EMBL" id="QDT25478.1"/>
    </source>
</evidence>
<reference evidence="2 3" key="1">
    <citation type="submission" date="2019-03" db="EMBL/GenBank/DDBJ databases">
        <title>Deep-cultivation of Planctomycetes and their phenomic and genomic characterization uncovers novel biology.</title>
        <authorList>
            <person name="Wiegand S."/>
            <person name="Jogler M."/>
            <person name="Boedeker C."/>
            <person name="Pinto D."/>
            <person name="Vollmers J."/>
            <person name="Rivas-Marin E."/>
            <person name="Kohn T."/>
            <person name="Peeters S.H."/>
            <person name="Heuer A."/>
            <person name="Rast P."/>
            <person name="Oberbeckmann S."/>
            <person name="Bunk B."/>
            <person name="Jeske O."/>
            <person name="Meyerdierks A."/>
            <person name="Storesund J.E."/>
            <person name="Kallscheuer N."/>
            <person name="Luecker S."/>
            <person name="Lage O.M."/>
            <person name="Pohl T."/>
            <person name="Merkel B.J."/>
            <person name="Hornburger P."/>
            <person name="Mueller R.-W."/>
            <person name="Bruemmer F."/>
            <person name="Labrenz M."/>
            <person name="Spormann A.M."/>
            <person name="Op den Camp H."/>
            <person name="Overmann J."/>
            <person name="Amann R."/>
            <person name="Jetten M.S.M."/>
            <person name="Mascher T."/>
            <person name="Medema M.H."/>
            <person name="Devos D.P."/>
            <person name="Kaster A.-K."/>
            <person name="Ovreas L."/>
            <person name="Rohde M."/>
            <person name="Galperin M.Y."/>
            <person name="Jogler C."/>
        </authorList>
    </citation>
    <scope>NUCLEOTIDE SEQUENCE [LARGE SCALE GENOMIC DNA]</scope>
    <source>
        <strain evidence="2 3">Enr10</strain>
    </source>
</reference>
<evidence type="ECO:0000259" key="1">
    <source>
        <dbReference type="Pfam" id="PF00455"/>
    </source>
</evidence>